<keyword evidence="2" id="KW-1185">Reference proteome</keyword>
<comment type="caution">
    <text evidence="1">The sequence shown here is derived from an EMBL/GenBank/DDBJ whole genome shotgun (WGS) entry which is preliminary data.</text>
</comment>
<dbReference type="AlphaFoldDB" id="A0A5C6ESY7"/>
<dbReference type="Proteomes" id="UP000318288">
    <property type="component" value="Unassembled WGS sequence"/>
</dbReference>
<dbReference type="EMBL" id="SJPW01000005">
    <property type="protein sequence ID" value="TWU50706.1"/>
    <property type="molecule type" value="Genomic_DNA"/>
</dbReference>
<name>A0A5C6ESY7_9BACT</name>
<accession>A0A5C6ESY7</accession>
<reference evidence="1 2" key="1">
    <citation type="submission" date="2019-02" db="EMBL/GenBank/DDBJ databases">
        <title>Deep-cultivation of Planctomycetes and their phenomic and genomic characterization uncovers novel biology.</title>
        <authorList>
            <person name="Wiegand S."/>
            <person name="Jogler M."/>
            <person name="Boedeker C."/>
            <person name="Pinto D."/>
            <person name="Vollmers J."/>
            <person name="Rivas-Marin E."/>
            <person name="Kohn T."/>
            <person name="Peeters S.H."/>
            <person name="Heuer A."/>
            <person name="Rast P."/>
            <person name="Oberbeckmann S."/>
            <person name="Bunk B."/>
            <person name="Jeske O."/>
            <person name="Meyerdierks A."/>
            <person name="Storesund J.E."/>
            <person name="Kallscheuer N."/>
            <person name="Luecker S."/>
            <person name="Lage O.M."/>
            <person name="Pohl T."/>
            <person name="Merkel B.J."/>
            <person name="Hornburger P."/>
            <person name="Mueller R.-W."/>
            <person name="Bruemmer F."/>
            <person name="Labrenz M."/>
            <person name="Spormann A.M."/>
            <person name="Op Den Camp H."/>
            <person name="Overmann J."/>
            <person name="Amann R."/>
            <person name="Jetten M.S.M."/>
            <person name="Mascher T."/>
            <person name="Medema M.H."/>
            <person name="Devos D.P."/>
            <person name="Kaster A.-K."/>
            <person name="Ovreas L."/>
            <person name="Rohde M."/>
            <person name="Galperin M.Y."/>
            <person name="Jogler C."/>
        </authorList>
    </citation>
    <scope>NUCLEOTIDE SEQUENCE [LARGE SCALE GENOMIC DNA]</scope>
    <source>
        <strain evidence="1 2">Poly51</strain>
    </source>
</reference>
<evidence type="ECO:0000313" key="1">
    <source>
        <dbReference type="EMBL" id="TWU50706.1"/>
    </source>
</evidence>
<sequence>MLMVASMIRSATAYNMVFTLGLRHTFVGRQRALALVQFLVIQTPPLR</sequence>
<protein>
    <submittedName>
        <fullName evidence="1">Uncharacterized protein</fullName>
    </submittedName>
</protein>
<gene>
    <name evidence="1" type="ORF">Poly51_39990</name>
</gene>
<evidence type="ECO:0000313" key="2">
    <source>
        <dbReference type="Proteomes" id="UP000318288"/>
    </source>
</evidence>
<organism evidence="1 2">
    <name type="scientific">Rubripirellula tenax</name>
    <dbReference type="NCBI Taxonomy" id="2528015"/>
    <lineage>
        <taxon>Bacteria</taxon>
        <taxon>Pseudomonadati</taxon>
        <taxon>Planctomycetota</taxon>
        <taxon>Planctomycetia</taxon>
        <taxon>Pirellulales</taxon>
        <taxon>Pirellulaceae</taxon>
        <taxon>Rubripirellula</taxon>
    </lineage>
</organism>
<proteinExistence type="predicted"/>